<evidence type="ECO:0000313" key="8">
    <source>
        <dbReference type="EMBL" id="KAJ8309205.1"/>
    </source>
</evidence>
<keyword evidence="9" id="KW-1185">Reference proteome</keyword>
<evidence type="ECO:0000313" key="9">
    <source>
        <dbReference type="Proteomes" id="UP001217089"/>
    </source>
</evidence>
<keyword evidence="6" id="KW-0175">Coiled coil</keyword>
<dbReference type="SUPFAM" id="SSF46966">
    <property type="entry name" value="Spectrin repeat"/>
    <property type="match status" value="9"/>
</dbReference>
<feature type="coiled-coil region" evidence="6">
    <location>
        <begin position="572"/>
        <end position="606"/>
    </location>
</feature>
<dbReference type="Proteomes" id="UP001217089">
    <property type="component" value="Unassembled WGS sequence"/>
</dbReference>
<evidence type="ECO:0008006" key="10">
    <source>
        <dbReference type="Google" id="ProtNLM"/>
    </source>
</evidence>
<evidence type="ECO:0000256" key="1">
    <source>
        <dbReference type="ARBA" id="ARBA00004370"/>
    </source>
</evidence>
<dbReference type="Pfam" id="PF00435">
    <property type="entry name" value="Spectrin"/>
    <property type="match status" value="5"/>
</dbReference>
<evidence type="ECO:0000256" key="4">
    <source>
        <dbReference type="ARBA" id="ARBA00022989"/>
    </source>
</evidence>
<comment type="caution">
    <text evidence="8">The sequence shown here is derived from an EMBL/GenBank/DDBJ whole genome shotgun (WGS) entry which is preliminary data.</text>
</comment>
<dbReference type="InterPro" id="IPR052403">
    <property type="entry name" value="LINC-complex_assoc"/>
</dbReference>
<comment type="subcellular location">
    <subcellularLocation>
        <location evidence="1">Membrane</location>
    </subcellularLocation>
</comment>
<dbReference type="PANTHER" id="PTHR47535:SF1">
    <property type="entry name" value="NESPRIN-1"/>
    <property type="match status" value="1"/>
</dbReference>
<dbReference type="SMART" id="SM00150">
    <property type="entry name" value="SPEC"/>
    <property type="match status" value="7"/>
</dbReference>
<sequence>MADQIDADNELRNSLQEKKAMLQHYRGFTRTRCQDITSHQTMIDSVSDKGAALASQQVKAKLKQLNTKYRTLCADAQAQVKTSEEHVDQHQAYQDCIQQCRDWMASTKDKLAVCAEVSGDRQTLQNRLDRVQDLLSSLRDGEKKVKNAHTQGEKTLPQTASHGQANIKTELESLAQDWEALANRLNDVQQNLMHALQALQAYDGSCDSLNKWLRDVELKIKDLDLKSTLRDKQEQVDKFKALQEEVLSKQNQFDDLANMASQVQGSDTRLEAINKLQDRCGEHEAYQENFTDCSNWINTLQRRLQVCANMAGDKDDVEDRLIKLQELIAEKEQGTNKIHFTVESGEKLYPSTASEGRDLIRQELRTLRDQWEQLCDQLSDTQRKLDSCLVQWSSYDENFEQFQKWLLDTEIQLKEDTDLKSTLPDKKAQLQGHRVLHQDIQSRQHVMENLAEKAQTLAHSSPAAKVNKFVDQLHKKYEKLCTTSKDTLDKFEHNVKDHQQYQDMYQDCQDWLNSSREKVEACSDTSGDKLSLQNKLERLKEYAQKVGDGEKKLKLTKDLCEKTARNSSQGGREVLKREIDHLQSEWEDYLARIQQAEEDLETALLQWGDFETKFESCAAWLKDMEQQVKNYELKSTLKDKLAQVEKFRLYTRKKQREEILSHQPEIDRFTDDAQNLMHTSADVRLSTQVSQLTNRYRGLLSLVKDHQAYENRLAEFKSWMVQADEKLEGCQQPAADQDTMEERRVMIQMLFSEKDHGLQRLNAAVESGEKLYPDTAANGREKVRQDLRAAKDDWDRLFSSLNDAQRRVDSFLMQWTSYADGQDQLMRWLSDTEATLRSDVDLKNTLQEKRLQLQNFRSLLQDILSHQRLVDSVVEKAQGVLQSTSNPEVASFIKDINSRYENLAQFAKSQIQQCEQNVHDHHQYQEASQAAIDWLTLMKDRLTMCADTSGDRHTLQNKLERVQELVVALPDGETKVKACDSCATRSMETTALKGRQGMQQELDILKVDWDNHMTQVKALKHSIEHAVEQWARYEEQFETLSVWVKDMEKKVKDFPLKATLEEKQQQYLRYQILARTDLIF</sequence>
<dbReference type="Gene3D" id="1.20.58.60">
    <property type="match status" value="7"/>
</dbReference>
<keyword evidence="2" id="KW-0812">Transmembrane</keyword>
<dbReference type="InterPro" id="IPR018159">
    <property type="entry name" value="Spectrin/alpha-actinin"/>
</dbReference>
<evidence type="ECO:0000256" key="5">
    <source>
        <dbReference type="ARBA" id="ARBA00023136"/>
    </source>
</evidence>
<dbReference type="CDD" id="cd00176">
    <property type="entry name" value="SPEC"/>
    <property type="match status" value="3"/>
</dbReference>
<dbReference type="InterPro" id="IPR002017">
    <property type="entry name" value="Spectrin_repeat"/>
</dbReference>
<name>A0ABQ9EZD7_TEGGR</name>
<protein>
    <recommendedName>
        <fullName evidence="10">SYNE1</fullName>
    </recommendedName>
</protein>
<feature type="coiled-coil region" evidence="6">
    <location>
        <begin position="225"/>
        <end position="252"/>
    </location>
</feature>
<keyword evidence="4" id="KW-1133">Transmembrane helix</keyword>
<organism evidence="8 9">
    <name type="scientific">Tegillarca granosa</name>
    <name type="common">Malaysian cockle</name>
    <name type="synonym">Anadara granosa</name>
    <dbReference type="NCBI Taxonomy" id="220873"/>
    <lineage>
        <taxon>Eukaryota</taxon>
        <taxon>Metazoa</taxon>
        <taxon>Spiralia</taxon>
        <taxon>Lophotrochozoa</taxon>
        <taxon>Mollusca</taxon>
        <taxon>Bivalvia</taxon>
        <taxon>Autobranchia</taxon>
        <taxon>Pteriomorphia</taxon>
        <taxon>Arcoida</taxon>
        <taxon>Arcoidea</taxon>
        <taxon>Arcidae</taxon>
        <taxon>Tegillarca</taxon>
    </lineage>
</organism>
<evidence type="ECO:0000256" key="2">
    <source>
        <dbReference type="ARBA" id="ARBA00022692"/>
    </source>
</evidence>
<keyword evidence="5" id="KW-0472">Membrane</keyword>
<evidence type="ECO:0000256" key="6">
    <source>
        <dbReference type="SAM" id="Coils"/>
    </source>
</evidence>
<accession>A0ABQ9EZD7</accession>
<evidence type="ECO:0000256" key="7">
    <source>
        <dbReference type="SAM" id="MobiDB-lite"/>
    </source>
</evidence>
<feature type="region of interest" description="Disordered" evidence="7">
    <location>
        <begin position="143"/>
        <end position="162"/>
    </location>
</feature>
<keyword evidence="3" id="KW-0677">Repeat</keyword>
<dbReference type="EMBL" id="JARBDR010000657">
    <property type="protein sequence ID" value="KAJ8309205.1"/>
    <property type="molecule type" value="Genomic_DNA"/>
</dbReference>
<reference evidence="8 9" key="1">
    <citation type="submission" date="2022-12" db="EMBL/GenBank/DDBJ databases">
        <title>Chromosome-level genome of Tegillarca granosa.</title>
        <authorList>
            <person name="Kim J."/>
        </authorList>
    </citation>
    <scope>NUCLEOTIDE SEQUENCE [LARGE SCALE GENOMIC DNA]</scope>
    <source>
        <strain evidence="8">Teg-2019</strain>
        <tissue evidence="8">Adductor muscle</tissue>
    </source>
</reference>
<dbReference type="PANTHER" id="PTHR47535">
    <property type="entry name" value="MUSCLE-SPECIFIC PROTEIN 300 KDA, ISOFORM G"/>
    <property type="match status" value="1"/>
</dbReference>
<gene>
    <name evidence="8" type="ORF">KUTeg_014079</name>
</gene>
<proteinExistence type="predicted"/>
<evidence type="ECO:0000256" key="3">
    <source>
        <dbReference type="ARBA" id="ARBA00022737"/>
    </source>
</evidence>